<dbReference type="InterPro" id="IPR004562">
    <property type="entry name" value="LipoylTrfase_LipoateP_Ligase"/>
</dbReference>
<dbReference type="CDD" id="cd16443">
    <property type="entry name" value="LplA"/>
    <property type="match status" value="1"/>
</dbReference>
<dbReference type="SUPFAM" id="SSF55681">
    <property type="entry name" value="Class II aaRS and biotin synthetases"/>
    <property type="match status" value="1"/>
</dbReference>
<dbReference type="PANTHER" id="PTHR12561:SF3">
    <property type="entry name" value="LIPOYLTRANSFERASE 1, MITOCHONDRIAL"/>
    <property type="match status" value="1"/>
</dbReference>
<dbReference type="PANTHER" id="PTHR12561">
    <property type="entry name" value="LIPOATE-PROTEIN LIGASE"/>
    <property type="match status" value="1"/>
</dbReference>
<dbReference type="EMBL" id="JABEBT010000124">
    <property type="protein sequence ID" value="KAF7630935.1"/>
    <property type="molecule type" value="Genomic_DNA"/>
</dbReference>
<comment type="pathway">
    <text evidence="1">Protein modification; protein lipoylation via exogenous pathway; protein N(6)-(lipoyl)lysine from lipoate: step 2/2.</text>
</comment>
<dbReference type="PROSITE" id="PS51733">
    <property type="entry name" value="BPL_LPL_CATALYTIC"/>
    <property type="match status" value="1"/>
</dbReference>
<comment type="caution">
    <text evidence="4">The sequence shown here is derived from an EMBL/GenBank/DDBJ whole genome shotgun (WGS) entry which is preliminary data.</text>
</comment>
<sequence length="285" mass="32946">MIANLSIDNSPKFLSIFSSASNCIYKNLALEEWLFRNKNYFNEDILLIWRNSPSVVIGRYQNPWIETNMNFCNQNKIKIVRRYSGGGAVYHDMGNFNISLLTSHNRHNRKENLKRLSKQDDLIVEPNNSKISGTAARISNGKAYHHFTLLVNPNMMNLHLSLQSSLKDNIETTATKSIKAKSVGSLVELVKIKENKDEEIMKKTEKKINSDILPCEEYFPGIEKTISLLKSDDWIFNKTPKFRIQFNKDEYINVQNGIILESTSNKFPIGEHFKKLFFMNKTKTN</sequence>
<comment type="similarity">
    <text evidence="2">Belongs to the LplA family.</text>
</comment>
<proteinExistence type="inferred from homology"/>
<feature type="domain" description="BPL/LPL catalytic" evidence="3">
    <location>
        <begin position="40"/>
        <end position="234"/>
    </location>
</feature>
<dbReference type="GO" id="GO:0005739">
    <property type="term" value="C:mitochondrion"/>
    <property type="evidence" value="ECO:0007669"/>
    <property type="project" value="TreeGrafter"/>
</dbReference>
<dbReference type="OrthoDB" id="1068471at2759"/>
<dbReference type="GO" id="GO:0009249">
    <property type="term" value="P:protein lipoylation"/>
    <property type="evidence" value="ECO:0007669"/>
    <property type="project" value="InterPro"/>
</dbReference>
<evidence type="ECO:0000256" key="2">
    <source>
        <dbReference type="ARBA" id="ARBA00008242"/>
    </source>
</evidence>
<dbReference type="Gene3D" id="3.30.930.10">
    <property type="entry name" value="Bira Bifunctional Protein, Domain 2"/>
    <property type="match status" value="1"/>
</dbReference>
<dbReference type="AlphaFoldDB" id="A0A8S9ZEN1"/>
<organism evidence="4 5">
    <name type="scientific">Meloidogyne graminicola</name>
    <dbReference type="NCBI Taxonomy" id="189291"/>
    <lineage>
        <taxon>Eukaryota</taxon>
        <taxon>Metazoa</taxon>
        <taxon>Ecdysozoa</taxon>
        <taxon>Nematoda</taxon>
        <taxon>Chromadorea</taxon>
        <taxon>Rhabditida</taxon>
        <taxon>Tylenchina</taxon>
        <taxon>Tylenchomorpha</taxon>
        <taxon>Tylenchoidea</taxon>
        <taxon>Meloidogynidae</taxon>
        <taxon>Meloidogyninae</taxon>
        <taxon>Meloidogyne</taxon>
    </lineage>
</organism>
<protein>
    <submittedName>
        <fullName evidence="4">BPL/LPL catalytic domain-containing protein</fullName>
    </submittedName>
</protein>
<dbReference type="GO" id="GO:0017118">
    <property type="term" value="F:lipoyltransferase activity"/>
    <property type="evidence" value="ECO:0007669"/>
    <property type="project" value="TreeGrafter"/>
</dbReference>
<evidence type="ECO:0000259" key="3">
    <source>
        <dbReference type="PROSITE" id="PS51733"/>
    </source>
</evidence>
<accession>A0A8S9ZEN1</accession>
<dbReference type="InterPro" id="IPR004143">
    <property type="entry name" value="BPL_LPL_catalytic"/>
</dbReference>
<keyword evidence="5" id="KW-1185">Reference proteome</keyword>
<name>A0A8S9ZEN1_9BILA</name>
<dbReference type="Proteomes" id="UP000605970">
    <property type="component" value="Unassembled WGS sequence"/>
</dbReference>
<evidence type="ECO:0000313" key="4">
    <source>
        <dbReference type="EMBL" id="KAF7630935.1"/>
    </source>
</evidence>
<dbReference type="InterPro" id="IPR045864">
    <property type="entry name" value="aa-tRNA-synth_II/BPL/LPL"/>
</dbReference>
<reference evidence="4" key="1">
    <citation type="journal article" date="2020" name="Ecol. Evol.">
        <title>Genome structure and content of the rice root-knot nematode (Meloidogyne graminicola).</title>
        <authorList>
            <person name="Phan N.T."/>
            <person name="Danchin E.G.J."/>
            <person name="Klopp C."/>
            <person name="Perfus-Barbeoch L."/>
            <person name="Kozlowski D.K."/>
            <person name="Koutsovoulos G.D."/>
            <person name="Lopez-Roques C."/>
            <person name="Bouchez O."/>
            <person name="Zahm M."/>
            <person name="Besnard G."/>
            <person name="Bellafiore S."/>
        </authorList>
    </citation>
    <scope>NUCLEOTIDE SEQUENCE</scope>
    <source>
        <strain evidence="4">VN-18</strain>
    </source>
</reference>
<gene>
    <name evidence="4" type="ORF">Mgra_00008804</name>
</gene>
<dbReference type="Pfam" id="PF21948">
    <property type="entry name" value="LplA-B_cat"/>
    <property type="match status" value="2"/>
</dbReference>
<evidence type="ECO:0000256" key="1">
    <source>
        <dbReference type="ARBA" id="ARBA00005085"/>
    </source>
</evidence>
<evidence type="ECO:0000313" key="5">
    <source>
        <dbReference type="Proteomes" id="UP000605970"/>
    </source>
</evidence>